<evidence type="ECO:0000313" key="4">
    <source>
        <dbReference type="Proteomes" id="UP001231189"/>
    </source>
</evidence>
<comment type="caution">
    <text evidence="3">The sequence shown here is derived from an EMBL/GenBank/DDBJ whole genome shotgun (WGS) entry which is preliminary data.</text>
</comment>
<dbReference type="SUPFAM" id="SSF81383">
    <property type="entry name" value="F-box domain"/>
    <property type="match status" value="1"/>
</dbReference>
<dbReference type="PANTHER" id="PTHR35828:SF25">
    <property type="entry name" value="OS08G0203800 PROTEIN"/>
    <property type="match status" value="1"/>
</dbReference>
<sequence length="443" mass="47938">MEALPVPATASMPKLADDVLLEILALVADDDEAALFRCATTCHRWRRLIADPTFLRRCWPASALVGFFTHHSVEQYDPGNHRCTCTVVHGFIPALRSPRSPVTRILGSFVPAADALLEHGTPLASRGGLILMRSVDRSYCSAATLRLSVCNPLAGGTRDLLPPLERFRVLYYALLLAGADFRSSKLGLSYKVVLIGISNGDIKKYTILTFSSGDPSWSAPESCLMMSPPGGCGLWALQGQGAAVVTQGTAHWFLRDASSFYIQRVSATTCEYSLKKLSISSSQLPLGSYKYDEPQLNVTSDGTLVLYWDAREWDFAIESEDDEPRTVGEEDLRFLVDGELEAACEDDLLSCEADLSSDEEEEEAEESEEEDSSSAGTRRPSASEAGPGQMTMTTTTTTTRRMKTLLVASSATKNPPVAAPTAVTTRAVTALRLGSSIGLIAVH</sequence>
<evidence type="ECO:0000259" key="2">
    <source>
        <dbReference type="Pfam" id="PF12937"/>
    </source>
</evidence>
<dbReference type="EMBL" id="JAUUTY010000004">
    <property type="protein sequence ID" value="KAK1653897.1"/>
    <property type="molecule type" value="Genomic_DNA"/>
</dbReference>
<feature type="domain" description="F-box" evidence="2">
    <location>
        <begin position="17"/>
        <end position="55"/>
    </location>
</feature>
<name>A0AAD8WH28_LOLMU</name>
<keyword evidence="4" id="KW-1185">Reference proteome</keyword>
<protein>
    <recommendedName>
        <fullName evidence="2">F-box domain-containing protein</fullName>
    </recommendedName>
</protein>
<feature type="compositionally biased region" description="Low complexity" evidence="1">
    <location>
        <begin position="390"/>
        <end position="399"/>
    </location>
</feature>
<dbReference type="AlphaFoldDB" id="A0AAD8WH28"/>
<evidence type="ECO:0000256" key="1">
    <source>
        <dbReference type="SAM" id="MobiDB-lite"/>
    </source>
</evidence>
<dbReference type="Gene3D" id="1.20.1280.50">
    <property type="match status" value="1"/>
</dbReference>
<dbReference type="PANTHER" id="PTHR35828">
    <property type="entry name" value="OS08G0203800 PROTEIN-RELATED"/>
    <property type="match status" value="1"/>
</dbReference>
<feature type="compositionally biased region" description="Acidic residues" evidence="1">
    <location>
        <begin position="353"/>
        <end position="372"/>
    </location>
</feature>
<dbReference type="InterPro" id="IPR001810">
    <property type="entry name" value="F-box_dom"/>
</dbReference>
<organism evidence="3 4">
    <name type="scientific">Lolium multiflorum</name>
    <name type="common">Italian ryegrass</name>
    <name type="synonym">Lolium perenne subsp. multiflorum</name>
    <dbReference type="NCBI Taxonomy" id="4521"/>
    <lineage>
        <taxon>Eukaryota</taxon>
        <taxon>Viridiplantae</taxon>
        <taxon>Streptophyta</taxon>
        <taxon>Embryophyta</taxon>
        <taxon>Tracheophyta</taxon>
        <taxon>Spermatophyta</taxon>
        <taxon>Magnoliopsida</taxon>
        <taxon>Liliopsida</taxon>
        <taxon>Poales</taxon>
        <taxon>Poaceae</taxon>
        <taxon>BOP clade</taxon>
        <taxon>Pooideae</taxon>
        <taxon>Poodae</taxon>
        <taxon>Poeae</taxon>
        <taxon>Poeae Chloroplast Group 2 (Poeae type)</taxon>
        <taxon>Loliodinae</taxon>
        <taxon>Loliinae</taxon>
        <taxon>Lolium</taxon>
    </lineage>
</organism>
<accession>A0AAD8WH28</accession>
<gene>
    <name evidence="3" type="ORF">QYE76_071702</name>
</gene>
<feature type="region of interest" description="Disordered" evidence="1">
    <location>
        <begin position="353"/>
        <end position="400"/>
    </location>
</feature>
<dbReference type="Proteomes" id="UP001231189">
    <property type="component" value="Unassembled WGS sequence"/>
</dbReference>
<proteinExistence type="predicted"/>
<evidence type="ECO:0000313" key="3">
    <source>
        <dbReference type="EMBL" id="KAK1653897.1"/>
    </source>
</evidence>
<dbReference type="Pfam" id="PF12937">
    <property type="entry name" value="F-box-like"/>
    <property type="match status" value="1"/>
</dbReference>
<reference evidence="3" key="1">
    <citation type="submission" date="2023-07" db="EMBL/GenBank/DDBJ databases">
        <title>A chromosome-level genome assembly of Lolium multiflorum.</title>
        <authorList>
            <person name="Chen Y."/>
            <person name="Copetti D."/>
            <person name="Kolliker R."/>
            <person name="Studer B."/>
        </authorList>
    </citation>
    <scope>NUCLEOTIDE SEQUENCE</scope>
    <source>
        <strain evidence="3">02402/16</strain>
        <tissue evidence="3">Leaf</tissue>
    </source>
</reference>
<dbReference type="InterPro" id="IPR036047">
    <property type="entry name" value="F-box-like_dom_sf"/>
</dbReference>